<gene>
    <name evidence="3" type="ORF">Q7514_14515</name>
</gene>
<keyword evidence="1" id="KW-0456">Lyase</keyword>
<protein>
    <submittedName>
        <fullName evidence="3">Amidohydrolase family protein</fullName>
    </submittedName>
</protein>
<dbReference type="EMBL" id="JAUTXY010000006">
    <property type="protein sequence ID" value="MEE2058733.1"/>
    <property type="molecule type" value="Genomic_DNA"/>
</dbReference>
<dbReference type="InterPro" id="IPR032465">
    <property type="entry name" value="ACMSD"/>
</dbReference>
<dbReference type="Gene3D" id="3.20.20.140">
    <property type="entry name" value="Metal-dependent hydrolases"/>
    <property type="match status" value="1"/>
</dbReference>
<evidence type="ECO:0000313" key="4">
    <source>
        <dbReference type="Proteomes" id="UP001336020"/>
    </source>
</evidence>
<dbReference type="RefSeq" id="WP_330133982.1">
    <property type="nucleotide sequence ID" value="NZ_JAUTXY010000006.1"/>
</dbReference>
<proteinExistence type="predicted"/>
<dbReference type="InterPro" id="IPR032466">
    <property type="entry name" value="Metal_Hydrolase"/>
</dbReference>
<dbReference type="Pfam" id="PF04909">
    <property type="entry name" value="Amidohydro_2"/>
    <property type="match status" value="1"/>
</dbReference>
<organism evidence="3 4">
    <name type="scientific">Rhodococcus artemisiae</name>
    <dbReference type="NCBI Taxonomy" id="714159"/>
    <lineage>
        <taxon>Bacteria</taxon>
        <taxon>Bacillati</taxon>
        <taxon>Actinomycetota</taxon>
        <taxon>Actinomycetes</taxon>
        <taxon>Mycobacteriales</taxon>
        <taxon>Nocardiaceae</taxon>
        <taxon>Rhodococcus</taxon>
    </lineage>
</organism>
<evidence type="ECO:0000256" key="1">
    <source>
        <dbReference type="ARBA" id="ARBA00023239"/>
    </source>
</evidence>
<evidence type="ECO:0000313" key="3">
    <source>
        <dbReference type="EMBL" id="MEE2058733.1"/>
    </source>
</evidence>
<feature type="domain" description="Amidohydrolase-related" evidence="2">
    <location>
        <begin position="80"/>
        <end position="374"/>
    </location>
</feature>
<sequence length="423" mass="47758">MQLDDMILVSIDDHVVEPPDMFARHVPAKYRDEAPKVIVTEQGIDQWVYQGKPTGVSGLNAVVSWPAEEWGRDPARFAEMRPGVYDIHERVRDMDRNGIVGSMCFPTFTGFSARHLNQHQAEVTVVMVQAYNDWHIDEWCGAYPDRFLPLALLPTWNVPAMCEEIRRVAAKGCRAVTMPELPHLEGLPSYHDIEYWGPVFQTLSDEGVVMCLHIGSGFGAISMAKDAPIDNLIVLATQISAIAAQDLLWGPAMRSYPDLKFAFSEGGIGWIPFFLDRCDRHYTNQRWLRRDFGGKLPSEVFKEHSLACYVTDPTALKLRHEIGIDIIAWECDYPHSDCFWPDAPEKVLGELDAAGATDAEIDKITWQNSCRFFNWDPFSKIEREDATVGALRAKATDVDVSIRSRAEWAKLYEAKHKDSVTAG</sequence>
<dbReference type="SUPFAM" id="SSF51556">
    <property type="entry name" value="Metallo-dependent hydrolases"/>
    <property type="match status" value="1"/>
</dbReference>
<comment type="caution">
    <text evidence="3">The sequence shown here is derived from an EMBL/GenBank/DDBJ whole genome shotgun (WGS) entry which is preliminary data.</text>
</comment>
<dbReference type="PANTHER" id="PTHR21240:SF28">
    <property type="entry name" value="ISO-OROTATE DECARBOXYLASE (EUROFUNG)"/>
    <property type="match status" value="1"/>
</dbReference>
<name>A0ABU7LB14_9NOCA</name>
<keyword evidence="4" id="KW-1185">Reference proteome</keyword>
<reference evidence="3 4" key="1">
    <citation type="submission" date="2023-07" db="EMBL/GenBank/DDBJ databases">
        <authorList>
            <person name="Girao M."/>
            <person name="Carvalho M.F."/>
        </authorList>
    </citation>
    <scope>NUCLEOTIDE SEQUENCE [LARGE SCALE GENOMIC DNA]</scope>
    <source>
        <strain evidence="3 4">YIM65754</strain>
    </source>
</reference>
<evidence type="ECO:0000259" key="2">
    <source>
        <dbReference type="Pfam" id="PF04909"/>
    </source>
</evidence>
<dbReference type="PANTHER" id="PTHR21240">
    <property type="entry name" value="2-AMINO-3-CARBOXYLMUCONATE-6-SEMIALDEHYDE DECARBOXYLASE"/>
    <property type="match status" value="1"/>
</dbReference>
<dbReference type="InterPro" id="IPR006680">
    <property type="entry name" value="Amidohydro-rel"/>
</dbReference>
<dbReference type="Proteomes" id="UP001336020">
    <property type="component" value="Unassembled WGS sequence"/>
</dbReference>
<accession>A0ABU7LB14</accession>